<accession>A0A845SK29</accession>
<dbReference type="Proteomes" id="UP000461443">
    <property type="component" value="Unassembled WGS sequence"/>
</dbReference>
<evidence type="ECO:0000313" key="1">
    <source>
        <dbReference type="EMBL" id="NDL63742.1"/>
    </source>
</evidence>
<reference evidence="1 2" key="1">
    <citation type="submission" date="2019-12" db="EMBL/GenBank/DDBJ databases">
        <authorList>
            <person name="Lee S.D."/>
        </authorList>
    </citation>
    <scope>NUCLEOTIDE SEQUENCE [LARGE SCALE GENOMIC DNA]</scope>
    <source>
        <strain evidence="1 2">SAP-6</strain>
    </source>
</reference>
<evidence type="ECO:0000313" key="2">
    <source>
        <dbReference type="Proteomes" id="UP000461443"/>
    </source>
</evidence>
<proteinExistence type="predicted"/>
<dbReference type="EMBL" id="WUBS01000009">
    <property type="protein sequence ID" value="NDL63742.1"/>
    <property type="molecule type" value="Genomic_DNA"/>
</dbReference>
<protein>
    <submittedName>
        <fullName evidence="1">Oxalurate catabolism protein HpxX</fullName>
    </submittedName>
</protein>
<reference evidence="1 2" key="2">
    <citation type="submission" date="2020-02" db="EMBL/GenBank/DDBJ databases">
        <title>The new genus of Enterobacteriales.</title>
        <authorList>
            <person name="Kim I.S."/>
        </authorList>
    </citation>
    <scope>NUCLEOTIDE SEQUENCE [LARGE SCALE GENOMIC DNA]</scope>
    <source>
        <strain evidence="1 2">SAP-6</strain>
    </source>
</reference>
<dbReference type="AlphaFoldDB" id="A0A845SK29"/>
<gene>
    <name evidence="1" type="primary">hpxX</name>
    <name evidence="1" type="ORF">GRH90_13415</name>
</gene>
<name>A0A845SK29_9GAMM</name>
<keyword evidence="2" id="KW-1185">Reference proteome</keyword>
<dbReference type="NCBIfam" id="NF033624">
    <property type="entry name" value="HpxX"/>
    <property type="match status" value="1"/>
</dbReference>
<dbReference type="RefSeq" id="WP_162366463.1">
    <property type="nucleotide sequence ID" value="NZ_WUBS01000009.1"/>
</dbReference>
<organism evidence="1 2">
    <name type="scientific">Acerihabitans arboris</name>
    <dbReference type="NCBI Taxonomy" id="2691583"/>
    <lineage>
        <taxon>Bacteria</taxon>
        <taxon>Pseudomonadati</taxon>
        <taxon>Pseudomonadota</taxon>
        <taxon>Gammaproteobacteria</taxon>
        <taxon>Enterobacterales</taxon>
        <taxon>Pectobacteriaceae</taxon>
        <taxon>Acerihabitans</taxon>
    </lineage>
</organism>
<dbReference type="InterPro" id="IPR025148">
    <property type="entry name" value="AtzG-like"/>
</dbReference>
<dbReference type="Pfam" id="PF13318">
    <property type="entry name" value="AtzG-like"/>
    <property type="match status" value="1"/>
</dbReference>
<sequence length="64" mass="7184">MNTPLVPADWTAYIRQMESMLELELDDARREALLAQFTRIAAMAGPLMAFPLDDRLDVAGVYKA</sequence>
<comment type="caution">
    <text evidence="1">The sequence shown here is derived from an EMBL/GenBank/DDBJ whole genome shotgun (WGS) entry which is preliminary data.</text>
</comment>